<dbReference type="PROSITE" id="PS50818">
    <property type="entry name" value="INTEIN_C_TER"/>
    <property type="match status" value="1"/>
</dbReference>
<dbReference type="InterPro" id="IPR036844">
    <property type="entry name" value="Hint_dom_sf"/>
</dbReference>
<dbReference type="HOGENOM" id="CLU_1065117_0_0_3"/>
<dbReference type="KEGG" id="oni:Osc7112_6377"/>
<dbReference type="Gene3D" id="2.170.16.10">
    <property type="entry name" value="Hedgehog/Intein (Hint) domain"/>
    <property type="match status" value="1"/>
</dbReference>
<keyword evidence="2" id="KW-1185">Reference proteome</keyword>
<evidence type="ECO:0000313" key="2">
    <source>
        <dbReference type="Proteomes" id="UP000010478"/>
    </source>
</evidence>
<reference evidence="1 2" key="1">
    <citation type="submission" date="2012-05" db="EMBL/GenBank/DDBJ databases">
        <title>Finished plasmid 1 of genome of Oscillatoria sp. PCC 7112.</title>
        <authorList>
            <consortium name="US DOE Joint Genome Institute"/>
            <person name="Gugger M."/>
            <person name="Coursin T."/>
            <person name="Rippka R."/>
            <person name="Tandeau De Marsac N."/>
            <person name="Huntemann M."/>
            <person name="Wei C.-L."/>
            <person name="Han J."/>
            <person name="Detter J.C."/>
            <person name="Han C."/>
            <person name="Tapia R."/>
            <person name="Davenport K."/>
            <person name="Daligault H."/>
            <person name="Erkkila T."/>
            <person name="Gu W."/>
            <person name="Munk A.C.C."/>
            <person name="Teshima H."/>
            <person name="Xu Y."/>
            <person name="Chain P."/>
            <person name="Chen A."/>
            <person name="Krypides N."/>
            <person name="Mavromatis K."/>
            <person name="Markowitz V."/>
            <person name="Szeto E."/>
            <person name="Ivanova N."/>
            <person name="Mikhailova N."/>
            <person name="Ovchinnikova G."/>
            <person name="Pagani I."/>
            <person name="Pati A."/>
            <person name="Goodwin L."/>
            <person name="Peters L."/>
            <person name="Pitluck S."/>
            <person name="Woyke T."/>
            <person name="Kerfeld C."/>
        </authorList>
    </citation>
    <scope>NUCLEOTIDE SEQUENCE [LARGE SCALE GENOMIC DNA]</scope>
    <source>
        <strain evidence="1 2">PCC 7112</strain>
        <plasmid evidence="1 2">pOSC7112.01</plasmid>
    </source>
</reference>
<accession>K9VRI1</accession>
<dbReference type="InterPro" id="IPR030934">
    <property type="entry name" value="Intein_C"/>
</dbReference>
<geneLocation type="plasmid" evidence="1 2">
    <name>pOSC7112.01</name>
</geneLocation>
<dbReference type="Proteomes" id="UP000010478">
    <property type="component" value="Plasmid pOSC7112.01"/>
</dbReference>
<dbReference type="Pfam" id="PF07591">
    <property type="entry name" value="PT-HINT"/>
    <property type="match status" value="1"/>
</dbReference>
<dbReference type="CDD" id="cd00081">
    <property type="entry name" value="Hint"/>
    <property type="match status" value="1"/>
</dbReference>
<protein>
    <submittedName>
        <fullName evidence="1">Uncharacterized protein</fullName>
    </submittedName>
</protein>
<dbReference type="SUPFAM" id="SSF51294">
    <property type="entry name" value="Hedgehog/intein (Hint) domain"/>
    <property type="match status" value="1"/>
</dbReference>
<keyword evidence="1" id="KW-0614">Plasmid</keyword>
<proteinExistence type="predicted"/>
<sequence>MIADDPTTPGGIEAKQVLDTFVRETDALVDLYVDGEVISTTGEHPFWVPDRGWVEAADLTVGSLLQTGDGRIVDVDRVQKREGNFEVYNFNVEGFHTYFVSDLGILVHNVCVYTTTNSRVDLNRPEGTYVTRQNITEPATLYQHISRNVPPSSKRRGQGFLDFVTEIDVPEEGLRVDPCGRPGVTAWIPPNTDGARITREWSVTEPVVGEPPVIKLLDE</sequence>
<name>K9VRI1_9CYAN</name>
<dbReference type="AlphaFoldDB" id="K9VRI1"/>
<dbReference type="EMBL" id="CP003615">
    <property type="protein sequence ID" value="AFZ10531.1"/>
    <property type="molecule type" value="Genomic_DNA"/>
</dbReference>
<evidence type="ECO:0000313" key="1">
    <source>
        <dbReference type="EMBL" id="AFZ10531.1"/>
    </source>
</evidence>
<gene>
    <name evidence="1" type="ORF">Osc7112_6377</name>
</gene>
<organism evidence="1 2">
    <name type="scientific">Phormidium nigroviride PCC 7112</name>
    <dbReference type="NCBI Taxonomy" id="179408"/>
    <lineage>
        <taxon>Bacteria</taxon>
        <taxon>Bacillati</taxon>
        <taxon>Cyanobacteriota</taxon>
        <taxon>Cyanophyceae</taxon>
        <taxon>Oscillatoriophycideae</taxon>
        <taxon>Oscillatoriales</taxon>
        <taxon>Oscillatoriaceae</taxon>
        <taxon>Phormidium</taxon>
    </lineage>
</organism>